<comment type="caution">
    <text evidence="2">The sequence shown here is derived from an EMBL/GenBank/DDBJ whole genome shotgun (WGS) entry which is preliminary data.</text>
</comment>
<reference evidence="2" key="1">
    <citation type="submission" date="2023-07" db="EMBL/GenBank/DDBJ databases">
        <title>Mycolicibacterium sp. nov., a novel bacterial species.</title>
        <authorList>
            <person name="Cao Y."/>
        </authorList>
    </citation>
    <scope>NUCLEOTIDE SEQUENCE</scope>
    <source>
        <strain evidence="2">KC 300</strain>
    </source>
</reference>
<keyword evidence="3" id="KW-1185">Reference proteome</keyword>
<organism evidence="2 3">
    <name type="scientific">Mycolicibacterium arseniciresistens</name>
    <dbReference type="NCBI Taxonomy" id="3062257"/>
    <lineage>
        <taxon>Bacteria</taxon>
        <taxon>Bacillati</taxon>
        <taxon>Actinomycetota</taxon>
        <taxon>Actinomycetes</taxon>
        <taxon>Mycobacteriales</taxon>
        <taxon>Mycobacteriaceae</taxon>
        <taxon>Mycolicibacterium</taxon>
    </lineage>
</organism>
<evidence type="ECO:0000313" key="2">
    <source>
        <dbReference type="EMBL" id="MDO3634484.1"/>
    </source>
</evidence>
<dbReference type="Proteomes" id="UP001168823">
    <property type="component" value="Unassembled WGS sequence"/>
</dbReference>
<feature type="region of interest" description="Disordered" evidence="1">
    <location>
        <begin position="1"/>
        <end position="42"/>
    </location>
</feature>
<dbReference type="RefSeq" id="WP_302912620.1">
    <property type="nucleotide sequence ID" value="NZ_JAUMSQ010000006.1"/>
</dbReference>
<proteinExistence type="predicted"/>
<sequence length="42" mass="4539">MDSSNLFSHPDRHEVTHTLTPEPVKSPAFSDGDSPTPDSQSS</sequence>
<protein>
    <submittedName>
        <fullName evidence="2">Uncharacterized protein</fullName>
    </submittedName>
</protein>
<evidence type="ECO:0000313" key="3">
    <source>
        <dbReference type="Proteomes" id="UP001168823"/>
    </source>
</evidence>
<gene>
    <name evidence="2" type="ORF">Q2100_01840</name>
</gene>
<dbReference type="EMBL" id="JAUMSQ010000006">
    <property type="protein sequence ID" value="MDO3634484.1"/>
    <property type="molecule type" value="Genomic_DNA"/>
</dbReference>
<accession>A0ABT8UE49</accession>
<name>A0ABT8UE49_9MYCO</name>
<evidence type="ECO:0000256" key="1">
    <source>
        <dbReference type="SAM" id="MobiDB-lite"/>
    </source>
</evidence>